<dbReference type="InterPro" id="IPR002347">
    <property type="entry name" value="SDR_fam"/>
</dbReference>
<name>A0A7R9L486_9ACAR</name>
<dbReference type="PANTHER" id="PTHR43544">
    <property type="entry name" value="SHORT-CHAIN DEHYDROGENASE/REDUCTASE"/>
    <property type="match status" value="1"/>
</dbReference>
<dbReference type="SUPFAM" id="SSF51735">
    <property type="entry name" value="NAD(P)-binding Rossmann-fold domains"/>
    <property type="match status" value="1"/>
</dbReference>
<evidence type="ECO:0000313" key="5">
    <source>
        <dbReference type="EMBL" id="CAD7633592.1"/>
    </source>
</evidence>
<feature type="transmembrane region" description="Helical" evidence="4">
    <location>
        <begin position="229"/>
        <end position="252"/>
    </location>
</feature>
<comment type="similarity">
    <text evidence="3">Belongs to the short-chain dehydrogenases/reductases (SDR) family.</text>
</comment>
<evidence type="ECO:0000313" key="6">
    <source>
        <dbReference type="Proteomes" id="UP000759131"/>
    </source>
</evidence>
<sequence>HVLQLDGTDYKSFDGFAKQVADIVGDRGLDTLINNAAIVLRNNLNIVTADDMVNNFKVNSVSPLMLTKALLPILKQSGATTRKTMVVNISSIGGSITIAPNLLPTMYYPYCPSKAALNMITKCLSIDLAPHAIMAVAIHPGSVQRDVDDTDGTIPMETSVNNQRGGNDKFQILHQNKQLILDIKASIKWFDEQIAHNLFVNTIVVICCIMMSIYVTTSLWQNIQSMSTVIALSSVSLTVQLVVSCVICGSVGNKLNDIREVLDAINGDQLTDREFRELLLFKDSAKNSSTCGFTIAGFAVLNKSTLIAVYINYFIT</sequence>
<dbReference type="Proteomes" id="UP000759131">
    <property type="component" value="Unassembled WGS sequence"/>
</dbReference>
<dbReference type="AlphaFoldDB" id="A0A7R9L486"/>
<keyword evidence="4" id="KW-1133">Transmembrane helix</keyword>
<dbReference type="PRINTS" id="PR00081">
    <property type="entry name" value="GDHRDH"/>
</dbReference>
<keyword evidence="1" id="KW-0521">NADP</keyword>
<feature type="transmembrane region" description="Helical" evidence="4">
    <location>
        <begin position="198"/>
        <end position="217"/>
    </location>
</feature>
<protein>
    <submittedName>
        <fullName evidence="5">Uncharacterized protein</fullName>
    </submittedName>
</protein>
<dbReference type="Pfam" id="PF00106">
    <property type="entry name" value="adh_short"/>
    <property type="match status" value="1"/>
</dbReference>
<keyword evidence="4" id="KW-0472">Membrane</keyword>
<dbReference type="GO" id="GO:0004090">
    <property type="term" value="F:carbonyl reductase (NADPH) activity"/>
    <property type="evidence" value="ECO:0007669"/>
    <property type="project" value="TreeGrafter"/>
</dbReference>
<dbReference type="EMBL" id="OC867580">
    <property type="protein sequence ID" value="CAD7633592.1"/>
    <property type="molecule type" value="Genomic_DNA"/>
</dbReference>
<gene>
    <name evidence="5" type="ORF">OSB1V03_LOCUS13989</name>
</gene>
<reference evidence="5" key="1">
    <citation type="submission" date="2020-11" db="EMBL/GenBank/DDBJ databases">
        <authorList>
            <person name="Tran Van P."/>
        </authorList>
    </citation>
    <scope>NUCLEOTIDE SEQUENCE</scope>
</reference>
<evidence type="ECO:0000256" key="1">
    <source>
        <dbReference type="ARBA" id="ARBA00022857"/>
    </source>
</evidence>
<evidence type="ECO:0000256" key="4">
    <source>
        <dbReference type="SAM" id="Phobius"/>
    </source>
</evidence>
<feature type="non-terminal residue" evidence="5">
    <location>
        <position position="316"/>
    </location>
</feature>
<accession>A0A7R9L486</accession>
<dbReference type="InterPro" id="IPR051468">
    <property type="entry name" value="Fungal_SecMetab_SDRs"/>
</dbReference>
<dbReference type="Gene3D" id="3.40.50.720">
    <property type="entry name" value="NAD(P)-binding Rossmann-like Domain"/>
    <property type="match status" value="1"/>
</dbReference>
<dbReference type="InterPro" id="IPR036291">
    <property type="entry name" value="NAD(P)-bd_dom_sf"/>
</dbReference>
<evidence type="ECO:0000256" key="2">
    <source>
        <dbReference type="ARBA" id="ARBA00023002"/>
    </source>
</evidence>
<dbReference type="EMBL" id="CAJPIZ010013005">
    <property type="protein sequence ID" value="CAG2114022.1"/>
    <property type="molecule type" value="Genomic_DNA"/>
</dbReference>
<proteinExistence type="inferred from homology"/>
<keyword evidence="4" id="KW-0812">Transmembrane</keyword>
<dbReference type="GO" id="GO:0005737">
    <property type="term" value="C:cytoplasm"/>
    <property type="evidence" value="ECO:0007669"/>
    <property type="project" value="TreeGrafter"/>
</dbReference>
<organism evidence="5">
    <name type="scientific">Medioppia subpectinata</name>
    <dbReference type="NCBI Taxonomy" id="1979941"/>
    <lineage>
        <taxon>Eukaryota</taxon>
        <taxon>Metazoa</taxon>
        <taxon>Ecdysozoa</taxon>
        <taxon>Arthropoda</taxon>
        <taxon>Chelicerata</taxon>
        <taxon>Arachnida</taxon>
        <taxon>Acari</taxon>
        <taxon>Acariformes</taxon>
        <taxon>Sarcoptiformes</taxon>
        <taxon>Oribatida</taxon>
        <taxon>Brachypylina</taxon>
        <taxon>Oppioidea</taxon>
        <taxon>Oppiidae</taxon>
        <taxon>Medioppia</taxon>
    </lineage>
</organism>
<keyword evidence="6" id="KW-1185">Reference proteome</keyword>
<dbReference type="PANTHER" id="PTHR43544:SF7">
    <property type="entry name" value="NADB-LER2"/>
    <property type="match status" value="1"/>
</dbReference>
<evidence type="ECO:0000256" key="3">
    <source>
        <dbReference type="RuleBase" id="RU000363"/>
    </source>
</evidence>
<dbReference type="OrthoDB" id="6877434at2759"/>
<dbReference type="PRINTS" id="PR00080">
    <property type="entry name" value="SDRFAMILY"/>
</dbReference>
<keyword evidence="2" id="KW-0560">Oxidoreductase</keyword>